<keyword evidence="2" id="KW-1185">Reference proteome</keyword>
<dbReference type="Gene3D" id="3.80.10.10">
    <property type="entry name" value="Ribonuclease Inhibitor"/>
    <property type="match status" value="1"/>
</dbReference>
<dbReference type="InterPro" id="IPR032675">
    <property type="entry name" value="LRR_dom_sf"/>
</dbReference>
<protein>
    <recommendedName>
        <fullName evidence="3">F-box domain-containing protein</fullName>
    </recommendedName>
</protein>
<organism evidence="1 2">
    <name type="scientific">Armillaria ostoyae</name>
    <name type="common">Armillaria root rot fungus</name>
    <dbReference type="NCBI Taxonomy" id="47428"/>
    <lineage>
        <taxon>Eukaryota</taxon>
        <taxon>Fungi</taxon>
        <taxon>Dikarya</taxon>
        <taxon>Basidiomycota</taxon>
        <taxon>Agaricomycotina</taxon>
        <taxon>Agaricomycetes</taxon>
        <taxon>Agaricomycetidae</taxon>
        <taxon>Agaricales</taxon>
        <taxon>Marasmiineae</taxon>
        <taxon>Physalacriaceae</taxon>
        <taxon>Armillaria</taxon>
    </lineage>
</organism>
<dbReference type="EMBL" id="FUEG01000013">
    <property type="protein sequence ID" value="SJL11115.1"/>
    <property type="molecule type" value="Genomic_DNA"/>
</dbReference>
<evidence type="ECO:0008006" key="3">
    <source>
        <dbReference type="Google" id="ProtNLM"/>
    </source>
</evidence>
<sequence>MSRNQRRRRLVIPSNIFTEIAQYLHPDVTEGGQAALASLTLVSRRVHEAVDKELYAAPRLSDIMQWVQFLGALRRTGEPDIERRVRRLYLTGPTSGFRHRFATRDATFVPPAIDILKGCTNAKQVTVTYRPGLMPVIDAARSLKHISSLCVIGSTLFGDAFFGENALVEIFLNPTYPSSFPSVTSLTLVRCSYNPGFRDGRIVNGHHTLHLQSLRIIDANLCGTTFAFLVRPCLPTLTTLILSFGGAPGHDMDERTFKGQLQSLTLLRHLTIIGWSRAGYPYEWSRGLLDDVVTHLPHLDTLSLCSHLATPRLFTVMTQLARPWKRLSIHVPTLITPLQLLPLASLEIETVEVKWPTAQVPEWNENKAAIKTLLHPTIVRDRDLINDAYY</sequence>
<dbReference type="SUPFAM" id="SSF52047">
    <property type="entry name" value="RNI-like"/>
    <property type="match status" value="1"/>
</dbReference>
<dbReference type="OMA" id="PEWNENK"/>
<evidence type="ECO:0000313" key="2">
    <source>
        <dbReference type="Proteomes" id="UP000219338"/>
    </source>
</evidence>
<dbReference type="AlphaFoldDB" id="A0A284RQZ7"/>
<reference evidence="1" key="1">
    <citation type="submission" date="2017-01" db="EMBL/GenBank/DDBJ databases">
        <authorList>
            <person name="Mah S.A."/>
            <person name="Swanson W.J."/>
            <person name="Moy G.W."/>
            <person name="Vacquier V.D."/>
        </authorList>
    </citation>
    <scope>NUCLEOTIDE SEQUENCE [LARGE SCALE GENOMIC DNA]</scope>
    <source>
        <strain evidence="1">C18/9</strain>
    </source>
</reference>
<name>A0A284RQZ7_ARMOS</name>
<dbReference type="OrthoDB" id="2865157at2759"/>
<proteinExistence type="predicted"/>
<gene>
    <name evidence="1" type="ORF">ARMOST_14518</name>
</gene>
<dbReference type="Proteomes" id="UP000219338">
    <property type="component" value="Unassembled WGS sequence"/>
</dbReference>
<evidence type="ECO:0000313" key="1">
    <source>
        <dbReference type="EMBL" id="SJL11115.1"/>
    </source>
</evidence>
<accession>A0A284RQZ7</accession>